<organism evidence="2 3">
    <name type="scientific">Caenorhabditis remanei</name>
    <name type="common">Caenorhabditis vulgaris</name>
    <dbReference type="NCBI Taxonomy" id="31234"/>
    <lineage>
        <taxon>Eukaryota</taxon>
        <taxon>Metazoa</taxon>
        <taxon>Ecdysozoa</taxon>
        <taxon>Nematoda</taxon>
        <taxon>Chromadorea</taxon>
        <taxon>Rhabditida</taxon>
        <taxon>Rhabditina</taxon>
        <taxon>Rhabditomorpha</taxon>
        <taxon>Rhabditoidea</taxon>
        <taxon>Rhabditidae</taxon>
        <taxon>Peloderinae</taxon>
        <taxon>Caenorhabditis</taxon>
    </lineage>
</organism>
<evidence type="ECO:0000256" key="1">
    <source>
        <dbReference type="SAM" id="MobiDB-lite"/>
    </source>
</evidence>
<evidence type="ECO:0000313" key="2">
    <source>
        <dbReference type="EMBL" id="KAF1754333.1"/>
    </source>
</evidence>
<protein>
    <submittedName>
        <fullName evidence="2">Uncharacterized protein</fullName>
    </submittedName>
</protein>
<accession>A0A6A5GI27</accession>
<gene>
    <name evidence="2" type="ORF">GCK72_020893</name>
</gene>
<dbReference type="CTD" id="9808999"/>
<feature type="region of interest" description="Disordered" evidence="1">
    <location>
        <begin position="1"/>
        <end position="28"/>
    </location>
</feature>
<dbReference type="EMBL" id="WUAV01000005">
    <property type="protein sequence ID" value="KAF1754333.1"/>
    <property type="molecule type" value="Genomic_DNA"/>
</dbReference>
<dbReference type="Proteomes" id="UP000483820">
    <property type="component" value="Chromosome V"/>
</dbReference>
<dbReference type="AlphaFoldDB" id="A0A6A5GI27"/>
<reference evidence="2 3" key="1">
    <citation type="submission" date="2019-12" db="EMBL/GenBank/DDBJ databases">
        <title>Chromosome-level assembly of the Caenorhabditis remanei genome.</title>
        <authorList>
            <person name="Teterina A.A."/>
            <person name="Willis J.H."/>
            <person name="Phillips P.C."/>
        </authorList>
    </citation>
    <scope>NUCLEOTIDE SEQUENCE [LARGE SCALE GENOMIC DNA]</scope>
    <source>
        <strain evidence="2 3">PX506</strain>
        <tissue evidence="2">Whole organism</tissue>
    </source>
</reference>
<sequence length="187" mass="21260">MSKSDEEIVKEEPKDEQTAKHLHKLAETGKEQGLPACVVAHYEKKAWEATKSDEKFTSCEKCGMPPPAPLDSAKKIESDLSKTCATCDHVNKKAIGTESELAEQAKKEEILKKQEERPVLKRKSDERRRPAYPNRRMYSPVRMLARKVTPQCGPPKNYQRPVKKTKLVEEKEPEFLQQLFGIGAKEA</sequence>
<proteinExistence type="predicted"/>
<name>A0A6A5GI27_CAERE</name>
<evidence type="ECO:0000313" key="3">
    <source>
        <dbReference type="Proteomes" id="UP000483820"/>
    </source>
</evidence>
<feature type="region of interest" description="Disordered" evidence="1">
    <location>
        <begin position="108"/>
        <end position="140"/>
    </location>
</feature>
<comment type="caution">
    <text evidence="2">The sequence shown here is derived from an EMBL/GenBank/DDBJ whole genome shotgun (WGS) entry which is preliminary data.</text>
</comment>
<feature type="compositionally biased region" description="Basic and acidic residues" evidence="1">
    <location>
        <begin position="108"/>
        <end position="129"/>
    </location>
</feature>
<dbReference type="KEGG" id="crq:GCK72_020893"/>
<dbReference type="RefSeq" id="XP_003106394.2">
    <property type="nucleotide sequence ID" value="XM_003106346.2"/>
</dbReference>
<dbReference type="GeneID" id="9808999"/>